<comment type="subcellular location">
    <subcellularLocation>
        <location evidence="1">Membrane</location>
        <topology evidence="1">Single-pass membrane protein</topology>
    </subcellularLocation>
</comment>
<dbReference type="SUPFAM" id="SSF56112">
    <property type="entry name" value="Protein kinase-like (PK-like)"/>
    <property type="match status" value="1"/>
</dbReference>
<keyword evidence="10" id="KW-0418">Kinase</keyword>
<dbReference type="InterPro" id="IPR001611">
    <property type="entry name" value="Leu-rich_rpt"/>
</dbReference>
<dbReference type="InterPro" id="IPR032675">
    <property type="entry name" value="LRR_dom_sf"/>
</dbReference>
<organism evidence="19 20">
    <name type="scientific">Stylosanthes scabra</name>
    <dbReference type="NCBI Taxonomy" id="79078"/>
    <lineage>
        <taxon>Eukaryota</taxon>
        <taxon>Viridiplantae</taxon>
        <taxon>Streptophyta</taxon>
        <taxon>Embryophyta</taxon>
        <taxon>Tracheophyta</taxon>
        <taxon>Spermatophyta</taxon>
        <taxon>Magnoliopsida</taxon>
        <taxon>eudicotyledons</taxon>
        <taxon>Gunneridae</taxon>
        <taxon>Pentapetalae</taxon>
        <taxon>rosids</taxon>
        <taxon>fabids</taxon>
        <taxon>Fabales</taxon>
        <taxon>Fabaceae</taxon>
        <taxon>Papilionoideae</taxon>
        <taxon>50 kb inversion clade</taxon>
        <taxon>dalbergioids sensu lato</taxon>
        <taxon>Dalbergieae</taxon>
        <taxon>Pterocarpus clade</taxon>
        <taxon>Stylosanthes</taxon>
    </lineage>
</organism>
<evidence type="ECO:0000256" key="7">
    <source>
        <dbReference type="ARBA" id="ARBA00022729"/>
    </source>
</evidence>
<dbReference type="InterPro" id="IPR052422">
    <property type="entry name" value="Auxin_Ser/Thr_Kinase"/>
</dbReference>
<evidence type="ECO:0000256" key="2">
    <source>
        <dbReference type="ARBA" id="ARBA00008684"/>
    </source>
</evidence>
<name>A0ABU6Z6X3_9FABA</name>
<evidence type="ECO:0000256" key="6">
    <source>
        <dbReference type="ARBA" id="ARBA00022692"/>
    </source>
</evidence>
<dbReference type="Gene3D" id="3.30.200.20">
    <property type="entry name" value="Phosphorylase Kinase, domain 1"/>
    <property type="match status" value="1"/>
</dbReference>
<comment type="similarity">
    <text evidence="2">Belongs to the protein kinase superfamily. Ser/Thr protein kinase family.</text>
</comment>
<dbReference type="SUPFAM" id="SSF52058">
    <property type="entry name" value="L domain-like"/>
    <property type="match status" value="3"/>
</dbReference>
<keyword evidence="8" id="KW-0677">Repeat</keyword>
<dbReference type="InterPro" id="IPR000719">
    <property type="entry name" value="Prot_kinase_dom"/>
</dbReference>
<evidence type="ECO:0000256" key="13">
    <source>
        <dbReference type="ARBA" id="ARBA00023136"/>
    </source>
</evidence>
<evidence type="ECO:0000256" key="15">
    <source>
        <dbReference type="ARBA" id="ARBA00023180"/>
    </source>
</evidence>
<keyword evidence="14" id="KW-0675">Receptor</keyword>
<dbReference type="PANTHER" id="PTHR47986">
    <property type="entry name" value="OSJNBA0070M12.3 PROTEIN"/>
    <property type="match status" value="1"/>
</dbReference>
<dbReference type="PANTHER" id="PTHR47986:SF10">
    <property type="entry name" value="RECEPTOR-LIKE KINASE TMK4"/>
    <property type="match status" value="1"/>
</dbReference>
<evidence type="ECO:0000256" key="4">
    <source>
        <dbReference type="ARBA" id="ARBA00022614"/>
    </source>
</evidence>
<dbReference type="Pfam" id="PF13855">
    <property type="entry name" value="LRR_8"/>
    <property type="match status" value="2"/>
</dbReference>
<evidence type="ECO:0000313" key="19">
    <source>
        <dbReference type="EMBL" id="MED6217349.1"/>
    </source>
</evidence>
<evidence type="ECO:0000313" key="20">
    <source>
        <dbReference type="Proteomes" id="UP001341840"/>
    </source>
</evidence>
<dbReference type="PROSITE" id="PS50011">
    <property type="entry name" value="PROTEIN_KINASE_DOM"/>
    <property type="match status" value="1"/>
</dbReference>
<evidence type="ECO:0000256" key="3">
    <source>
        <dbReference type="ARBA" id="ARBA00022527"/>
    </source>
</evidence>
<dbReference type="Pfam" id="PF07714">
    <property type="entry name" value="PK_Tyr_Ser-Thr"/>
    <property type="match status" value="1"/>
</dbReference>
<proteinExistence type="inferred from homology"/>
<dbReference type="SMART" id="SM00220">
    <property type="entry name" value="S_TKc"/>
    <property type="match status" value="1"/>
</dbReference>
<dbReference type="PRINTS" id="PR00019">
    <property type="entry name" value="LEURICHRPT"/>
</dbReference>
<dbReference type="Proteomes" id="UP001341840">
    <property type="component" value="Unassembled WGS sequence"/>
</dbReference>
<evidence type="ECO:0000256" key="8">
    <source>
        <dbReference type="ARBA" id="ARBA00022737"/>
    </source>
</evidence>
<keyword evidence="20" id="KW-1185">Reference proteome</keyword>
<dbReference type="InterPro" id="IPR003591">
    <property type="entry name" value="Leu-rich_rpt_typical-subtyp"/>
</dbReference>
<dbReference type="Pfam" id="PF00560">
    <property type="entry name" value="LRR_1"/>
    <property type="match status" value="3"/>
</dbReference>
<keyword evidence="11 16" id="KW-0067">ATP-binding</keyword>
<reference evidence="19 20" key="1">
    <citation type="journal article" date="2023" name="Plants (Basel)">
        <title>Bridging the Gap: Combining Genomics and Transcriptomics Approaches to Understand Stylosanthes scabra, an Orphan Legume from the Brazilian Caatinga.</title>
        <authorList>
            <person name="Ferreira-Neto J.R.C."/>
            <person name="da Silva M.D."/>
            <person name="Binneck E."/>
            <person name="de Melo N.F."/>
            <person name="da Silva R.H."/>
            <person name="de Melo A.L.T.M."/>
            <person name="Pandolfi V."/>
            <person name="Bustamante F.O."/>
            <person name="Brasileiro-Vidal A.C."/>
            <person name="Benko-Iseppon A.M."/>
        </authorList>
    </citation>
    <scope>NUCLEOTIDE SEQUENCE [LARGE SCALE GENOMIC DNA]</scope>
    <source>
        <tissue evidence="19">Leaves</tissue>
    </source>
</reference>
<dbReference type="PROSITE" id="PS51450">
    <property type="entry name" value="LRR"/>
    <property type="match status" value="3"/>
</dbReference>
<keyword evidence="4" id="KW-0433">Leucine-rich repeat</keyword>
<sequence length="979" mass="109388">MVLLDIAQAFQNPIQLASSWRWNNTNCQHWSFIVCQQGKVVAVNLASQGLTGLIPSSFANLSDLKNLNLSGNNLRDSIPYSLTTLLRLESLDLSYNNLSGEVPIFPTRVKLNITYNPLLQISQRHPPVIPIPWIAAHEDDDDGVVMSDLLEALTPTPEGWSKNTSFCNWTGITCGGGCGSMRVTAIQLDGYSLTGILPSNLNSLSCLTHLDLSNNHLTGPMPSLANLVLLTHVNLELNNFTSLPDAAFHGLFNLEFLSLGNNFNLQPWTFPTSLILPDDHHLFGTTVPPLDTIFLSATNMEGNLPDIFNFFPKFRRLDLSNNNFTGILPKSLDRTEIEFLLLQHQKLGFEGSIHVLSTMTHLVGVQLQNNKLTGPIPNFSNSHHYLTSLRIDNNFLTGVIPPSLTNLHNLQELTLVNNILRGPIPSFVKTLPYSSWHPINRLCPESDGLCDQMILIDIAEAFGNPVQLTNSWKWDNPNCQNWSFIVCRPQDRKVVVVNLERQGLTGMITPEFANLSDLKTLNLSGNNLTGSIPSSLVTLSQLESLDLSYNNLSGEIPVFPTRLKLNTTGNPLLRNSQRHSTFPILWVAGALAITILGFLMFIVIVYDRKRCFSLVPKGFFNKARTYSYYDNAEDFMKAYSFLAPKHYSYSEIKKMTKSFRHKLGQGRFGAVYKGTLPNGRYVAIKVINELKASTGEEFMNEVVSISRTSHVNIVSLLGFSYQKNKKALIYEFMPNGSLDKFILNRKEASNINCNLDLNTLYKIAIGIAQGLEYLHGGCNTRIVHLDIKPQNILLDEDFCPKISDFGLAKLCKRNESVISLLGTRGTIGYIAPEILSRRYGGVSHKSNVYSYGMLILEIIGGRNQKYRKSIVSEIYFPEMIYKSLAQDIIHSDYSPSSEEEAEILKKMTMVSLWCIQTVPTNRPCISKVIEMLEGPLLSVPFPPMPTSYSPNIFVPLQFSQESSSGIYVTDSISKQEDIP</sequence>
<gene>
    <name evidence="19" type="ORF">PIB30_016973</name>
</gene>
<dbReference type="SMART" id="SM00369">
    <property type="entry name" value="LRR_TYP"/>
    <property type="match status" value="5"/>
</dbReference>
<dbReference type="Gene3D" id="1.10.510.10">
    <property type="entry name" value="Transferase(Phosphotransferase) domain 1"/>
    <property type="match status" value="1"/>
</dbReference>
<keyword evidence="12 17" id="KW-1133">Transmembrane helix</keyword>
<keyword evidence="13 17" id="KW-0472">Membrane</keyword>
<feature type="transmembrane region" description="Helical" evidence="17">
    <location>
        <begin position="584"/>
        <end position="606"/>
    </location>
</feature>
<evidence type="ECO:0000256" key="14">
    <source>
        <dbReference type="ARBA" id="ARBA00023170"/>
    </source>
</evidence>
<dbReference type="PROSITE" id="PS00108">
    <property type="entry name" value="PROTEIN_KINASE_ST"/>
    <property type="match status" value="1"/>
</dbReference>
<evidence type="ECO:0000256" key="12">
    <source>
        <dbReference type="ARBA" id="ARBA00022989"/>
    </source>
</evidence>
<evidence type="ECO:0000259" key="18">
    <source>
        <dbReference type="PROSITE" id="PS50011"/>
    </source>
</evidence>
<keyword evidence="7" id="KW-0732">Signal</keyword>
<evidence type="ECO:0000256" key="10">
    <source>
        <dbReference type="ARBA" id="ARBA00022777"/>
    </source>
</evidence>
<feature type="domain" description="Protein kinase" evidence="18">
    <location>
        <begin position="657"/>
        <end position="937"/>
    </location>
</feature>
<dbReference type="PROSITE" id="PS00107">
    <property type="entry name" value="PROTEIN_KINASE_ATP"/>
    <property type="match status" value="1"/>
</dbReference>
<dbReference type="Pfam" id="PF08263">
    <property type="entry name" value="LRRNT_2"/>
    <property type="match status" value="3"/>
</dbReference>
<dbReference type="InterPro" id="IPR013210">
    <property type="entry name" value="LRR_N_plant-typ"/>
</dbReference>
<dbReference type="InterPro" id="IPR011009">
    <property type="entry name" value="Kinase-like_dom_sf"/>
</dbReference>
<evidence type="ECO:0000256" key="16">
    <source>
        <dbReference type="PROSITE-ProRule" id="PRU10141"/>
    </source>
</evidence>
<dbReference type="InterPro" id="IPR001245">
    <property type="entry name" value="Ser-Thr/Tyr_kinase_cat_dom"/>
</dbReference>
<evidence type="ECO:0000256" key="5">
    <source>
        <dbReference type="ARBA" id="ARBA00022679"/>
    </source>
</evidence>
<evidence type="ECO:0000256" key="17">
    <source>
        <dbReference type="SAM" id="Phobius"/>
    </source>
</evidence>
<protein>
    <recommendedName>
        <fullName evidence="18">Protein kinase domain-containing protein</fullName>
    </recommendedName>
</protein>
<keyword evidence="3" id="KW-0723">Serine/threonine-protein kinase</keyword>
<feature type="binding site" evidence="16">
    <location>
        <position position="685"/>
    </location>
    <ligand>
        <name>ATP</name>
        <dbReference type="ChEBI" id="CHEBI:30616"/>
    </ligand>
</feature>
<keyword evidence="15" id="KW-0325">Glycoprotein</keyword>
<dbReference type="EMBL" id="JASCZI010271909">
    <property type="protein sequence ID" value="MED6217349.1"/>
    <property type="molecule type" value="Genomic_DNA"/>
</dbReference>
<evidence type="ECO:0000256" key="11">
    <source>
        <dbReference type="ARBA" id="ARBA00022840"/>
    </source>
</evidence>
<comment type="caution">
    <text evidence="19">The sequence shown here is derived from an EMBL/GenBank/DDBJ whole genome shotgun (WGS) entry which is preliminary data.</text>
</comment>
<keyword evidence="6 17" id="KW-0812">Transmembrane</keyword>
<evidence type="ECO:0000256" key="9">
    <source>
        <dbReference type="ARBA" id="ARBA00022741"/>
    </source>
</evidence>
<evidence type="ECO:0000256" key="1">
    <source>
        <dbReference type="ARBA" id="ARBA00004167"/>
    </source>
</evidence>
<dbReference type="Gene3D" id="3.80.10.10">
    <property type="entry name" value="Ribonuclease Inhibitor"/>
    <property type="match status" value="3"/>
</dbReference>
<dbReference type="InterPro" id="IPR008271">
    <property type="entry name" value="Ser/Thr_kinase_AS"/>
</dbReference>
<accession>A0ABU6Z6X3</accession>
<keyword evidence="5" id="KW-0808">Transferase</keyword>
<keyword evidence="9 16" id="KW-0547">Nucleotide-binding</keyword>
<dbReference type="InterPro" id="IPR017441">
    <property type="entry name" value="Protein_kinase_ATP_BS"/>
</dbReference>